<proteinExistence type="predicted"/>
<dbReference type="Proteomes" id="UP000279236">
    <property type="component" value="Unassembled WGS sequence"/>
</dbReference>
<dbReference type="AlphaFoldDB" id="A0A427XE82"/>
<comment type="caution">
    <text evidence="1">The sequence shown here is derived from an EMBL/GenBank/DDBJ whole genome shotgun (WGS) entry which is preliminary data.</text>
</comment>
<sequence length="334" mass="36879">MAATAAAAETLVGHLDAAAYPHLIDLILSASSLQVLLTFRGTSRALKDGVDALIKRNGLCMVVTAGDGDGNSAHMAFHFAGKTYSPDSSRTFLPQLAPLITAVDLDGNALKHDLRDLTITPLHHLKTFNVHDFEVVEKNHPFQAETCVVSLNAFLDHPKTGGTRILLNRRLVLPDTKKLVVNIVTSGEYREPSLSVDQVVVFEIPPSVVEAVIIFTQAPNPGVKAFRPQSMSRLHPSMALHELIFQHPNLKLKLVDMGYLFTRTKPGQKITDLHHAYMEKSFSRDINQMAEKPDGEGSWPYAHLEMLRLDEYLQRRGGRAWIPDGDGLASHSCR</sequence>
<organism evidence="1 2">
    <name type="scientific">Apiotrichum porosum</name>
    <dbReference type="NCBI Taxonomy" id="105984"/>
    <lineage>
        <taxon>Eukaryota</taxon>
        <taxon>Fungi</taxon>
        <taxon>Dikarya</taxon>
        <taxon>Basidiomycota</taxon>
        <taxon>Agaricomycotina</taxon>
        <taxon>Tremellomycetes</taxon>
        <taxon>Trichosporonales</taxon>
        <taxon>Trichosporonaceae</taxon>
        <taxon>Apiotrichum</taxon>
    </lineage>
</organism>
<keyword evidence="2" id="KW-1185">Reference proteome</keyword>
<accession>A0A427XE82</accession>
<reference evidence="1 2" key="1">
    <citation type="submission" date="2018-11" db="EMBL/GenBank/DDBJ databases">
        <title>Genome sequence of Apiotrichum porosum DSM 27194.</title>
        <authorList>
            <person name="Aliyu H."/>
            <person name="Gorte O."/>
            <person name="Ochsenreither K."/>
        </authorList>
    </citation>
    <scope>NUCLEOTIDE SEQUENCE [LARGE SCALE GENOMIC DNA]</scope>
    <source>
        <strain evidence="1 2">DSM 27194</strain>
    </source>
</reference>
<evidence type="ECO:0000313" key="2">
    <source>
        <dbReference type="Proteomes" id="UP000279236"/>
    </source>
</evidence>
<dbReference type="GeneID" id="39588312"/>
<protein>
    <submittedName>
        <fullName evidence="1">Uncharacterized protein</fullName>
    </submittedName>
</protein>
<gene>
    <name evidence="1" type="ORF">EHS24_003769</name>
</gene>
<name>A0A427XE82_9TREE</name>
<dbReference type="RefSeq" id="XP_028472285.1">
    <property type="nucleotide sequence ID" value="XM_028619416.1"/>
</dbReference>
<dbReference type="EMBL" id="RSCE01000018">
    <property type="protein sequence ID" value="RSH77138.1"/>
    <property type="molecule type" value="Genomic_DNA"/>
</dbReference>
<evidence type="ECO:0000313" key="1">
    <source>
        <dbReference type="EMBL" id="RSH77138.1"/>
    </source>
</evidence>